<evidence type="ECO:0000313" key="2">
    <source>
        <dbReference type="EMBL" id="CAF1860411.1"/>
    </source>
</evidence>
<sequence length="91" mass="9965">MMNIKKLSHVYGTLFLMISTIFFLFISLTGQVSSSSDDENDLCNFVNACSGCKAFCKAKNSYVRECVDGGPDLQICCCTKKPPRVDGVVIP</sequence>
<dbReference type="EMBL" id="HG994368">
    <property type="protein sequence ID" value="CAF1860411.1"/>
    <property type="molecule type" value="Genomic_DNA"/>
</dbReference>
<gene>
    <name evidence="3" type="primary">BnaC04g56180D</name>
    <name evidence="2" type="ORF">DARMORV10_C04P50870.1</name>
    <name evidence="3" type="ORF">GSBRNA2T00057720001</name>
</gene>
<dbReference type="EMBL" id="LK035618">
    <property type="protein sequence ID" value="CDY66957.1"/>
    <property type="molecule type" value="Genomic_DNA"/>
</dbReference>
<protein>
    <submittedName>
        <fullName evidence="2">(rape) hypothetical protein</fullName>
    </submittedName>
    <submittedName>
        <fullName evidence="3">BnaC04g56180D protein</fullName>
    </submittedName>
</protein>
<organism evidence="3 4">
    <name type="scientific">Brassica napus</name>
    <name type="common">Rape</name>
    <dbReference type="NCBI Taxonomy" id="3708"/>
    <lineage>
        <taxon>Eukaryota</taxon>
        <taxon>Viridiplantae</taxon>
        <taxon>Streptophyta</taxon>
        <taxon>Embryophyta</taxon>
        <taxon>Tracheophyta</taxon>
        <taxon>Spermatophyta</taxon>
        <taxon>Magnoliopsida</taxon>
        <taxon>eudicotyledons</taxon>
        <taxon>Gunneridae</taxon>
        <taxon>Pentapetalae</taxon>
        <taxon>rosids</taxon>
        <taxon>malvids</taxon>
        <taxon>Brassicales</taxon>
        <taxon>Brassicaceae</taxon>
        <taxon>Brassiceae</taxon>
        <taxon>Brassica</taxon>
    </lineage>
</organism>
<keyword evidence="1" id="KW-0732">Signal</keyword>
<evidence type="ECO:0000313" key="4">
    <source>
        <dbReference type="Proteomes" id="UP000028999"/>
    </source>
</evidence>
<accession>A0A078JNK9</accession>
<feature type="signal peptide" evidence="1">
    <location>
        <begin position="1"/>
        <end position="34"/>
    </location>
</feature>
<reference evidence="3 4" key="1">
    <citation type="journal article" date="2014" name="Science">
        <title>Plant genetics. Early allopolyploid evolution in the post-Neolithic Brassica napus oilseed genome.</title>
        <authorList>
            <person name="Chalhoub B."/>
            <person name="Denoeud F."/>
            <person name="Liu S."/>
            <person name="Parkin I.A."/>
            <person name="Tang H."/>
            <person name="Wang X."/>
            <person name="Chiquet J."/>
            <person name="Belcram H."/>
            <person name="Tong C."/>
            <person name="Samans B."/>
            <person name="Correa M."/>
            <person name="Da Silva C."/>
            <person name="Just J."/>
            <person name="Falentin C."/>
            <person name="Koh C.S."/>
            <person name="Le Clainche I."/>
            <person name="Bernard M."/>
            <person name="Bento P."/>
            <person name="Noel B."/>
            <person name="Labadie K."/>
            <person name="Alberti A."/>
            <person name="Charles M."/>
            <person name="Arnaud D."/>
            <person name="Guo H."/>
            <person name="Daviaud C."/>
            <person name="Alamery S."/>
            <person name="Jabbari K."/>
            <person name="Zhao M."/>
            <person name="Edger P.P."/>
            <person name="Chelaifa H."/>
            <person name="Tack D."/>
            <person name="Lassalle G."/>
            <person name="Mestiri I."/>
            <person name="Schnel N."/>
            <person name="Le Paslier M.C."/>
            <person name="Fan G."/>
            <person name="Renault V."/>
            <person name="Bayer P.E."/>
            <person name="Golicz A.A."/>
            <person name="Manoli S."/>
            <person name="Lee T.H."/>
            <person name="Thi V.H."/>
            <person name="Chalabi S."/>
            <person name="Hu Q."/>
            <person name="Fan C."/>
            <person name="Tollenaere R."/>
            <person name="Lu Y."/>
            <person name="Battail C."/>
            <person name="Shen J."/>
            <person name="Sidebottom C.H."/>
            <person name="Wang X."/>
            <person name="Canaguier A."/>
            <person name="Chauveau A."/>
            <person name="Berard A."/>
            <person name="Deniot G."/>
            <person name="Guan M."/>
            <person name="Liu Z."/>
            <person name="Sun F."/>
            <person name="Lim Y.P."/>
            <person name="Lyons E."/>
            <person name="Town C.D."/>
            <person name="Bancroft I."/>
            <person name="Wang X."/>
            <person name="Meng J."/>
            <person name="Ma J."/>
            <person name="Pires J.C."/>
            <person name="King G.J."/>
            <person name="Brunel D."/>
            <person name="Delourme R."/>
            <person name="Renard M."/>
            <person name="Aury J.M."/>
            <person name="Adams K.L."/>
            <person name="Batley J."/>
            <person name="Snowdon R.J."/>
            <person name="Tost J."/>
            <person name="Edwards D."/>
            <person name="Zhou Y."/>
            <person name="Hua W."/>
            <person name="Sharpe A.G."/>
            <person name="Paterson A.H."/>
            <person name="Guan C."/>
            <person name="Wincker P."/>
        </authorList>
    </citation>
    <scope>NUCLEOTIDE SEQUENCE [LARGE SCALE GENOMIC DNA]</scope>
    <source>
        <strain evidence="4">cv. Darmor-bzh</strain>
    </source>
</reference>
<dbReference type="Proteomes" id="UP001295469">
    <property type="component" value="Chromosome C04"/>
</dbReference>
<reference evidence="3" key="2">
    <citation type="submission" date="2014-06" db="EMBL/GenBank/DDBJ databases">
        <authorList>
            <person name="Genoscope - CEA"/>
        </authorList>
    </citation>
    <scope>NUCLEOTIDE SEQUENCE</scope>
</reference>
<name>A0A078JNK9_BRANA</name>
<proteinExistence type="predicted"/>
<dbReference type="PaxDb" id="3708-A0A078JNK9"/>
<reference evidence="2" key="3">
    <citation type="submission" date="2021-01" db="EMBL/GenBank/DDBJ databases">
        <authorList>
            <consortium name="Genoscope - CEA"/>
            <person name="William W."/>
        </authorList>
    </citation>
    <scope>NUCLEOTIDE SEQUENCE</scope>
</reference>
<dbReference type="AlphaFoldDB" id="A0A078JNK9"/>
<dbReference type="Proteomes" id="UP000028999">
    <property type="component" value="Unassembled WGS sequence"/>
</dbReference>
<feature type="chain" id="PRO_5040561215" evidence="1">
    <location>
        <begin position="35"/>
        <end position="91"/>
    </location>
</feature>
<dbReference type="Gramene" id="CDY66957">
    <property type="protein sequence ID" value="CDY66957"/>
    <property type="gene ID" value="GSBRNA2T00057720001"/>
</dbReference>
<evidence type="ECO:0000256" key="1">
    <source>
        <dbReference type="SAM" id="SignalP"/>
    </source>
</evidence>
<keyword evidence="4" id="KW-1185">Reference proteome</keyword>
<evidence type="ECO:0000313" key="3">
    <source>
        <dbReference type="EMBL" id="CDY66957.1"/>
    </source>
</evidence>